<accession>A0A0F8YWF9</accession>
<dbReference type="AlphaFoldDB" id="A0A0F8YWF9"/>
<feature type="non-terminal residue" evidence="1">
    <location>
        <position position="333"/>
    </location>
</feature>
<evidence type="ECO:0008006" key="2">
    <source>
        <dbReference type="Google" id="ProtNLM"/>
    </source>
</evidence>
<sequence length="333" mass="35381">MTDEVGRFALGAAGAIIGGILGGPAGAAFGLTLGFGIGTIIFPPEGREIEGQPLDDLNVAFSTYGKVITILEGYADLGANFVWATPLKEHRVKQEIEAEKGQPPSTTVITFLYTSSFRTNFCEGPIGAILKFWADRVLIGDITSSGSVGLLSTVNVIELNGELVTVGNPGVRIFLGGEDQLAGPAETADKGIDSTPAYRGQGGAEWEDFLLTPYGNRIPNISGLITMEAGDPLPFKLIDRDGGGISQNAKYTSDPALILLGNRLVDLTTQEIIDVVPIPAAVDFTLEIDYLGRQWGWEDLASPIDHERLIAWDAITGELLITAIGISRIVRIA</sequence>
<dbReference type="EMBL" id="LAZR01051165">
    <property type="protein sequence ID" value="KKK85748.1"/>
    <property type="molecule type" value="Genomic_DNA"/>
</dbReference>
<comment type="caution">
    <text evidence="1">The sequence shown here is derived from an EMBL/GenBank/DDBJ whole genome shotgun (WGS) entry which is preliminary data.</text>
</comment>
<evidence type="ECO:0000313" key="1">
    <source>
        <dbReference type="EMBL" id="KKK85748.1"/>
    </source>
</evidence>
<reference evidence="1" key="1">
    <citation type="journal article" date="2015" name="Nature">
        <title>Complex archaea that bridge the gap between prokaryotes and eukaryotes.</title>
        <authorList>
            <person name="Spang A."/>
            <person name="Saw J.H."/>
            <person name="Jorgensen S.L."/>
            <person name="Zaremba-Niedzwiedzka K."/>
            <person name="Martijn J."/>
            <person name="Lind A.E."/>
            <person name="van Eijk R."/>
            <person name="Schleper C."/>
            <person name="Guy L."/>
            <person name="Ettema T.J."/>
        </authorList>
    </citation>
    <scope>NUCLEOTIDE SEQUENCE</scope>
</reference>
<name>A0A0F8YWF9_9ZZZZ</name>
<proteinExistence type="predicted"/>
<organism evidence="1">
    <name type="scientific">marine sediment metagenome</name>
    <dbReference type="NCBI Taxonomy" id="412755"/>
    <lineage>
        <taxon>unclassified sequences</taxon>
        <taxon>metagenomes</taxon>
        <taxon>ecological metagenomes</taxon>
    </lineage>
</organism>
<gene>
    <name evidence="1" type="ORF">LCGC14_2770200</name>
</gene>
<protein>
    <recommendedName>
        <fullName evidence="2">Tip attachment protein J domain-containing protein</fullName>
    </recommendedName>
</protein>